<accession>A0A7M5UVA0</accession>
<dbReference type="SMART" id="SM00220">
    <property type="entry name" value="S_TKc"/>
    <property type="match status" value="1"/>
</dbReference>
<dbReference type="GO" id="GO:0071363">
    <property type="term" value="P:cellular response to growth factor stimulus"/>
    <property type="evidence" value="ECO:0007669"/>
    <property type="project" value="TreeGrafter"/>
</dbReference>
<evidence type="ECO:0000256" key="6">
    <source>
        <dbReference type="ARBA" id="ARBA00022692"/>
    </source>
</evidence>
<dbReference type="Pfam" id="PF00069">
    <property type="entry name" value="Pkinase"/>
    <property type="match status" value="1"/>
</dbReference>
<proteinExistence type="inferred from homology"/>
<dbReference type="EnsemblMetazoa" id="CLYHEMT005062.1">
    <property type="protein sequence ID" value="CLYHEMP005062.1"/>
    <property type="gene ID" value="CLYHEMG005062"/>
</dbReference>
<dbReference type="SUPFAM" id="SSF56112">
    <property type="entry name" value="Protein kinase-like (PK-like)"/>
    <property type="match status" value="1"/>
</dbReference>
<keyword evidence="13" id="KW-0675">Receptor</keyword>
<dbReference type="PROSITE" id="PS00108">
    <property type="entry name" value="PROTEIN_KINASE_ST"/>
    <property type="match status" value="1"/>
</dbReference>
<evidence type="ECO:0000256" key="5">
    <source>
        <dbReference type="ARBA" id="ARBA00022679"/>
    </source>
</evidence>
<keyword evidence="8 14" id="KW-0547">Nucleotide-binding</keyword>
<dbReference type="InterPro" id="IPR008271">
    <property type="entry name" value="Ser/Thr_kinase_AS"/>
</dbReference>
<dbReference type="Proteomes" id="UP000594262">
    <property type="component" value="Unplaced"/>
</dbReference>
<dbReference type="PROSITE" id="PS50011">
    <property type="entry name" value="PROTEIN_KINASE_DOM"/>
    <property type="match status" value="1"/>
</dbReference>
<keyword evidence="7" id="KW-0732">Signal</keyword>
<keyword evidence="6 16" id="KW-0812">Transmembrane</keyword>
<evidence type="ECO:0000256" key="15">
    <source>
        <dbReference type="RuleBase" id="RU000304"/>
    </source>
</evidence>
<dbReference type="GO" id="GO:0005524">
    <property type="term" value="F:ATP binding"/>
    <property type="evidence" value="ECO:0007669"/>
    <property type="project" value="UniProtKB-UniRule"/>
</dbReference>
<evidence type="ECO:0000313" key="18">
    <source>
        <dbReference type="EnsemblMetazoa" id="CLYHEMP005062.1"/>
    </source>
</evidence>
<dbReference type="EC" id="2.7.11.30" evidence="3"/>
<protein>
    <recommendedName>
        <fullName evidence="3">receptor protein serine/threonine kinase</fullName>
        <ecNumber evidence="3">2.7.11.30</ecNumber>
    </recommendedName>
</protein>
<comment type="similarity">
    <text evidence="2">Belongs to the protein kinase superfamily. TKL Ser/Thr protein kinase family. TGFB receptor subfamily.</text>
</comment>
<evidence type="ECO:0000256" key="4">
    <source>
        <dbReference type="ARBA" id="ARBA00022527"/>
    </source>
</evidence>
<evidence type="ECO:0000256" key="7">
    <source>
        <dbReference type="ARBA" id="ARBA00022729"/>
    </source>
</evidence>
<dbReference type="InterPro" id="IPR000719">
    <property type="entry name" value="Prot_kinase_dom"/>
</dbReference>
<dbReference type="GO" id="GO:0004675">
    <property type="term" value="F:transmembrane receptor protein serine/threonine kinase activity"/>
    <property type="evidence" value="ECO:0007669"/>
    <property type="project" value="UniProtKB-EC"/>
</dbReference>
<evidence type="ECO:0000256" key="2">
    <source>
        <dbReference type="ARBA" id="ARBA00009605"/>
    </source>
</evidence>
<evidence type="ECO:0000256" key="16">
    <source>
        <dbReference type="SAM" id="Phobius"/>
    </source>
</evidence>
<dbReference type="GO" id="GO:0043235">
    <property type="term" value="C:receptor complex"/>
    <property type="evidence" value="ECO:0007669"/>
    <property type="project" value="TreeGrafter"/>
</dbReference>
<dbReference type="PROSITE" id="PS00107">
    <property type="entry name" value="PROTEIN_KINASE_ATP"/>
    <property type="match status" value="1"/>
</dbReference>
<dbReference type="AlphaFoldDB" id="A0A7M5UVA0"/>
<feature type="transmembrane region" description="Helical" evidence="16">
    <location>
        <begin position="51"/>
        <end position="71"/>
    </location>
</feature>
<evidence type="ECO:0000256" key="13">
    <source>
        <dbReference type="ARBA" id="ARBA00023170"/>
    </source>
</evidence>
<reference evidence="18" key="1">
    <citation type="submission" date="2021-01" db="UniProtKB">
        <authorList>
            <consortium name="EnsemblMetazoa"/>
        </authorList>
    </citation>
    <scope>IDENTIFICATION</scope>
</reference>
<evidence type="ECO:0000256" key="8">
    <source>
        <dbReference type="ARBA" id="ARBA00022741"/>
    </source>
</evidence>
<comment type="subcellular location">
    <subcellularLocation>
        <location evidence="1">Membrane</location>
        <topology evidence="1">Single-pass type I membrane protein</topology>
    </subcellularLocation>
</comment>
<evidence type="ECO:0000313" key="19">
    <source>
        <dbReference type="Proteomes" id="UP000594262"/>
    </source>
</evidence>
<evidence type="ECO:0000256" key="12">
    <source>
        <dbReference type="ARBA" id="ARBA00023136"/>
    </source>
</evidence>
<evidence type="ECO:0000256" key="1">
    <source>
        <dbReference type="ARBA" id="ARBA00004479"/>
    </source>
</evidence>
<dbReference type="PANTHER" id="PTHR23255:SF72">
    <property type="entry name" value="RECEPTOR PROTEIN SERINE_THREONINE KINASE"/>
    <property type="match status" value="1"/>
</dbReference>
<feature type="domain" description="Protein kinase" evidence="17">
    <location>
        <begin position="101"/>
        <end position="394"/>
    </location>
</feature>
<dbReference type="Gene3D" id="1.10.510.10">
    <property type="entry name" value="Transferase(Phosphotransferase) domain 1"/>
    <property type="match status" value="1"/>
</dbReference>
<evidence type="ECO:0000256" key="3">
    <source>
        <dbReference type="ARBA" id="ARBA00012401"/>
    </source>
</evidence>
<keyword evidence="10 14" id="KW-0067">ATP-binding</keyword>
<keyword evidence="19" id="KW-1185">Reference proteome</keyword>
<evidence type="ECO:0000256" key="10">
    <source>
        <dbReference type="ARBA" id="ARBA00022840"/>
    </source>
</evidence>
<dbReference type="InterPro" id="IPR011009">
    <property type="entry name" value="Kinase-like_dom_sf"/>
</dbReference>
<keyword evidence="5" id="KW-0808">Transferase</keyword>
<evidence type="ECO:0000256" key="9">
    <source>
        <dbReference type="ARBA" id="ARBA00022777"/>
    </source>
</evidence>
<sequence length="394" mass="45164">MKTNLTSSRKFLMAEPPHRFISTKQTPFQRIENGILPNKTGRRVDLSSQNITQIVLPCILIILVFLLFYWIKLGIASWFKQKCRLPDYSNVQDNMVDLNNISCGEVIGHGSFGTVIKGKYDELDVALKITCFEKYKRWLNEKSILMENNDDSNVIKLIDYGVKLMQNGETYLCLVLEYADLDCLRSHLQQNSINLQQCLHLVFTLTSAVRYIHSDRSGMGCKKLPVVHQDIKSANVLLSSVKGCILGDFGLACQLGDFPIYEKCQVGTPRYMSPEKLKGNSLDVELLLKSDIYALALVFYEILSRCYLVDSQGQLYLPGLYKTPFSDWVGSNPTIETMQEIVLVKNVRPKVKQWWRENQILCCILNIVEKCWSTDPDQRLDASSIFRRIRNIYS</sequence>
<dbReference type="PANTHER" id="PTHR23255">
    <property type="entry name" value="TRANSFORMING GROWTH FACTOR-BETA RECEPTOR TYPE I AND II"/>
    <property type="match status" value="1"/>
</dbReference>
<evidence type="ECO:0000256" key="14">
    <source>
        <dbReference type="PROSITE-ProRule" id="PRU10141"/>
    </source>
</evidence>
<keyword evidence="12 16" id="KW-0472">Membrane</keyword>
<evidence type="ECO:0000259" key="17">
    <source>
        <dbReference type="PROSITE" id="PS50011"/>
    </source>
</evidence>
<keyword evidence="9" id="KW-0418">Kinase</keyword>
<keyword evidence="4 15" id="KW-0723">Serine/threonine-protein kinase</keyword>
<dbReference type="OrthoDB" id="547665at2759"/>
<dbReference type="GO" id="GO:0005886">
    <property type="term" value="C:plasma membrane"/>
    <property type="evidence" value="ECO:0007669"/>
    <property type="project" value="TreeGrafter"/>
</dbReference>
<keyword evidence="11 16" id="KW-1133">Transmembrane helix</keyword>
<dbReference type="Gene3D" id="3.30.200.20">
    <property type="entry name" value="Phosphorylase Kinase, domain 1"/>
    <property type="match status" value="1"/>
</dbReference>
<name>A0A7M5UVA0_9CNID</name>
<organism evidence="18 19">
    <name type="scientific">Clytia hemisphaerica</name>
    <dbReference type="NCBI Taxonomy" id="252671"/>
    <lineage>
        <taxon>Eukaryota</taxon>
        <taxon>Metazoa</taxon>
        <taxon>Cnidaria</taxon>
        <taxon>Hydrozoa</taxon>
        <taxon>Hydroidolina</taxon>
        <taxon>Leptothecata</taxon>
        <taxon>Obeliida</taxon>
        <taxon>Clytiidae</taxon>
        <taxon>Clytia</taxon>
    </lineage>
</organism>
<evidence type="ECO:0000256" key="11">
    <source>
        <dbReference type="ARBA" id="ARBA00022989"/>
    </source>
</evidence>
<dbReference type="InterPro" id="IPR017441">
    <property type="entry name" value="Protein_kinase_ATP_BS"/>
</dbReference>
<dbReference type="InterPro" id="IPR000333">
    <property type="entry name" value="TGFB_receptor"/>
</dbReference>
<feature type="binding site" evidence="14">
    <location>
        <position position="128"/>
    </location>
    <ligand>
        <name>ATP</name>
        <dbReference type="ChEBI" id="CHEBI:30616"/>
    </ligand>
</feature>